<sequence length="474" mass="52117">MNAVTDLKNDYLVADIKLADWGRKEIAIAETEMPGLMAIRDEFAASQPLKGARIAGSLHMTIQTAVLIETLKALGADVRWASCNIFSTQDHAAAAIAVSGTPVFAYKGESLKEYWDFTHRIFEWADGGTPNMILDDGGDATVLLHLGAKAEKDASVISKPTSEEETYLFAAIKDKLTKDATFYSRNLEAIKGVTEETTTGVHRLYQMAQRGELRFPAINVNDSVTKSKFDNLYGCRESLVDGIKRATDVMIAGKVAIVAGYGDVGKGSAQALRALSAQVWVTEIDPICALQAAMEGYRVVTMDYAAEHGDIFVTCTGNYHVITHDHMAKMKDQAIVCNIGHFDNEIDIASIEKYQWEEIKPQVDHVIFPDGKKIIILAKGRLVNLGCATGHPSYVMSSSFANQTIAQIELWTEAVKGSNKYPVGVYTLPKHLDEKVARLQLKKLNAQLTELTDQQAAYIGVSKQGPYKADHYRY</sequence>
<feature type="binding site" evidence="5 6">
    <location>
        <position position="136"/>
    </location>
    <ligand>
        <name>substrate</name>
    </ligand>
</feature>
<dbReference type="EC" id="3.13.2.1" evidence="5"/>
<keyword evidence="2 5" id="KW-0554">One-carbon metabolism</keyword>
<feature type="binding site" evidence="5 7">
    <location>
        <begin position="339"/>
        <end position="341"/>
    </location>
    <ligand>
        <name>NAD(+)</name>
        <dbReference type="ChEBI" id="CHEBI:57540"/>
    </ligand>
</feature>
<dbReference type="CDD" id="cd00401">
    <property type="entry name" value="SAHH"/>
    <property type="match status" value="1"/>
</dbReference>
<dbReference type="AlphaFoldDB" id="A0A192A1G4"/>
<comment type="function">
    <text evidence="5">May play a key role in the regulation of the intracellular concentration of adenosylhomocysteine.</text>
</comment>
<feature type="binding site" evidence="5">
    <location>
        <position position="318"/>
    </location>
    <ligand>
        <name>NAD(+)</name>
        <dbReference type="ChEBI" id="CHEBI:57540"/>
    </ligand>
</feature>
<evidence type="ECO:0000256" key="8">
    <source>
        <dbReference type="RuleBase" id="RU000548"/>
    </source>
</evidence>
<dbReference type="SUPFAM" id="SSF51735">
    <property type="entry name" value="NAD(P)-binding Rossmann-fold domains"/>
    <property type="match status" value="1"/>
</dbReference>
<accession>A0A192A1G4</accession>
<evidence type="ECO:0000256" key="5">
    <source>
        <dbReference type="HAMAP-Rule" id="MF_00563"/>
    </source>
</evidence>
<dbReference type="STRING" id="190721.ACS15_3796"/>
<evidence type="ECO:0000256" key="6">
    <source>
        <dbReference type="PIRSR" id="PIRSR001109-1"/>
    </source>
</evidence>
<gene>
    <name evidence="5" type="primary">ahcY</name>
    <name evidence="10" type="ORF">A9Y76_18000</name>
</gene>
<feature type="binding site" evidence="5 6">
    <location>
        <position position="196"/>
    </location>
    <ligand>
        <name>substrate</name>
    </ligand>
</feature>
<keyword evidence="4 5" id="KW-0520">NAD</keyword>
<dbReference type="NCBIfam" id="TIGR00936">
    <property type="entry name" value="ahcY"/>
    <property type="match status" value="1"/>
</dbReference>
<dbReference type="Gene3D" id="3.40.50.1480">
    <property type="entry name" value="Adenosylhomocysteinase-like"/>
    <property type="match status" value="1"/>
</dbReference>
<dbReference type="SUPFAM" id="SSF52283">
    <property type="entry name" value="Formate/glycerate dehydrogenase catalytic domain-like"/>
    <property type="match status" value="1"/>
</dbReference>
<dbReference type="GeneID" id="61527921"/>
<dbReference type="FunFam" id="3.40.50.720:FF:000004">
    <property type="entry name" value="Adenosylhomocysteinase"/>
    <property type="match status" value="1"/>
</dbReference>
<dbReference type="GO" id="GO:0005829">
    <property type="term" value="C:cytosol"/>
    <property type="evidence" value="ECO:0007669"/>
    <property type="project" value="TreeGrafter"/>
</dbReference>
<feature type="binding site" evidence="7">
    <location>
        <begin position="262"/>
        <end position="267"/>
    </location>
    <ligand>
        <name>NAD(+)</name>
        <dbReference type="ChEBI" id="CHEBI:57540"/>
    </ligand>
</feature>
<proteinExistence type="inferred from homology"/>
<feature type="binding site" evidence="5 7">
    <location>
        <position position="384"/>
    </location>
    <ligand>
        <name>NAD(+)</name>
        <dbReference type="ChEBI" id="CHEBI:57540"/>
    </ligand>
</feature>
<dbReference type="SMART" id="SM00996">
    <property type="entry name" value="AdoHcyase"/>
    <property type="match status" value="1"/>
</dbReference>
<keyword evidence="11" id="KW-1185">Reference proteome</keyword>
<evidence type="ECO:0000256" key="2">
    <source>
        <dbReference type="ARBA" id="ARBA00022563"/>
    </source>
</evidence>
<dbReference type="PROSITE" id="PS00738">
    <property type="entry name" value="ADOHCYASE_1"/>
    <property type="match status" value="1"/>
</dbReference>
<dbReference type="PANTHER" id="PTHR23420">
    <property type="entry name" value="ADENOSYLHOMOCYSTEINASE"/>
    <property type="match status" value="1"/>
</dbReference>
<dbReference type="OrthoDB" id="9802717at2"/>
<dbReference type="InterPro" id="IPR000043">
    <property type="entry name" value="Adenosylhomocysteinase-like"/>
</dbReference>
<evidence type="ECO:0000313" key="10">
    <source>
        <dbReference type="EMBL" id="ANJ74229.1"/>
    </source>
</evidence>
<dbReference type="Proteomes" id="UP000078572">
    <property type="component" value="Chromosome 1"/>
</dbReference>
<dbReference type="GO" id="GO:0006730">
    <property type="term" value="P:one-carbon metabolic process"/>
    <property type="evidence" value="ECO:0007669"/>
    <property type="project" value="UniProtKB-UniRule"/>
</dbReference>
<dbReference type="PANTHER" id="PTHR23420:SF0">
    <property type="entry name" value="ADENOSYLHOMOCYSTEINASE"/>
    <property type="match status" value="1"/>
</dbReference>
<feature type="binding site" evidence="5 7">
    <location>
        <begin position="197"/>
        <end position="199"/>
    </location>
    <ligand>
        <name>NAD(+)</name>
        <dbReference type="ChEBI" id="CHEBI:57540"/>
    </ligand>
</feature>
<feature type="binding site" evidence="5 7">
    <location>
        <position position="283"/>
    </location>
    <ligand>
        <name>NAD(+)</name>
        <dbReference type="ChEBI" id="CHEBI:57540"/>
    </ligand>
</feature>
<dbReference type="RefSeq" id="WP_064805977.1">
    <property type="nucleotide sequence ID" value="NZ_CP016022.1"/>
</dbReference>
<comment type="cofactor">
    <cofactor evidence="5 7 8">
        <name>NAD(+)</name>
        <dbReference type="ChEBI" id="CHEBI:57540"/>
    </cofactor>
    <text evidence="5 7 8">Binds 1 NAD(+) per subunit.</text>
</comment>
<dbReference type="GO" id="GO:0004013">
    <property type="term" value="F:adenosylhomocysteinase activity"/>
    <property type="evidence" value="ECO:0007669"/>
    <property type="project" value="UniProtKB-UniRule"/>
</dbReference>
<comment type="pathway">
    <text evidence="5 8">Amino-acid biosynthesis; L-homocysteine biosynthesis; L-homocysteine from S-adenosyl-L-homocysteine: step 1/1.</text>
</comment>
<evidence type="ECO:0000256" key="3">
    <source>
        <dbReference type="ARBA" id="ARBA00022801"/>
    </source>
</evidence>
<dbReference type="InterPro" id="IPR042172">
    <property type="entry name" value="Adenosylhomocyst_ase-like_sf"/>
</dbReference>
<comment type="similarity">
    <text evidence="1 5 9">Belongs to the adenosylhomocysteinase family.</text>
</comment>
<evidence type="ECO:0000256" key="4">
    <source>
        <dbReference type="ARBA" id="ARBA00023027"/>
    </source>
</evidence>
<dbReference type="SMART" id="SM00997">
    <property type="entry name" value="AdoHcyase_NAD"/>
    <property type="match status" value="1"/>
</dbReference>
<dbReference type="Pfam" id="PF00670">
    <property type="entry name" value="AdoHcyase_NAD"/>
    <property type="match status" value="1"/>
</dbReference>
<dbReference type="InterPro" id="IPR020082">
    <property type="entry name" value="S-Ado-L-homoCys_hydrolase_CS"/>
</dbReference>
<feature type="binding site" evidence="5 6">
    <location>
        <position position="230"/>
    </location>
    <ligand>
        <name>substrate</name>
    </ligand>
</feature>
<dbReference type="InterPro" id="IPR036291">
    <property type="entry name" value="NAD(P)-bd_dom_sf"/>
</dbReference>
<reference evidence="11" key="1">
    <citation type="submission" date="2016-06" db="EMBL/GenBank/DDBJ databases">
        <authorList>
            <person name="Xu Y."/>
            <person name="Nagy A."/>
            <person name="Yan X."/>
            <person name="Kim S.W."/>
            <person name="Haley B."/>
            <person name="Liu N.T."/>
            <person name="Nou X."/>
        </authorList>
    </citation>
    <scope>NUCLEOTIDE SEQUENCE [LARGE SCALE GENOMIC DNA]</scope>
    <source>
        <strain evidence="11">ATCC 49129</strain>
    </source>
</reference>
<evidence type="ECO:0000256" key="1">
    <source>
        <dbReference type="ARBA" id="ARBA00007122"/>
    </source>
</evidence>
<evidence type="ECO:0000256" key="7">
    <source>
        <dbReference type="PIRSR" id="PIRSR001109-2"/>
    </source>
</evidence>
<dbReference type="Gene3D" id="3.40.50.720">
    <property type="entry name" value="NAD(P)-binding Rossmann-like Domain"/>
    <property type="match status" value="1"/>
</dbReference>
<dbReference type="Pfam" id="PF05221">
    <property type="entry name" value="AdoHcyase"/>
    <property type="match status" value="1"/>
</dbReference>
<dbReference type="HAMAP" id="MF_00563">
    <property type="entry name" value="AdoHcyase"/>
    <property type="match status" value="1"/>
</dbReference>
<evidence type="ECO:0000313" key="11">
    <source>
        <dbReference type="Proteomes" id="UP000078572"/>
    </source>
</evidence>
<feature type="binding site" evidence="5">
    <location>
        <begin position="260"/>
        <end position="265"/>
    </location>
    <ligand>
        <name>NAD(+)</name>
        <dbReference type="ChEBI" id="CHEBI:57540"/>
    </ligand>
</feature>
<organism evidence="10 11">
    <name type="scientific">Ralstonia insidiosa</name>
    <dbReference type="NCBI Taxonomy" id="190721"/>
    <lineage>
        <taxon>Bacteria</taxon>
        <taxon>Pseudomonadati</taxon>
        <taxon>Pseudomonadota</taxon>
        <taxon>Betaproteobacteria</taxon>
        <taxon>Burkholderiales</taxon>
        <taxon>Burkholderiaceae</taxon>
        <taxon>Ralstonia</taxon>
    </lineage>
</organism>
<dbReference type="NCBIfam" id="NF004005">
    <property type="entry name" value="PRK05476.2-3"/>
    <property type="match status" value="1"/>
</dbReference>
<dbReference type="InterPro" id="IPR015878">
    <property type="entry name" value="Ado_hCys_hydrolase_NAD-bd"/>
</dbReference>
<keyword evidence="5" id="KW-0963">Cytoplasm</keyword>
<dbReference type="UniPathway" id="UPA00314">
    <property type="reaction ID" value="UER00076"/>
</dbReference>
<feature type="binding site" evidence="5 6">
    <location>
        <position position="61"/>
    </location>
    <ligand>
        <name>substrate</name>
    </ligand>
</feature>
<dbReference type="EMBL" id="CP016022">
    <property type="protein sequence ID" value="ANJ74229.1"/>
    <property type="molecule type" value="Genomic_DNA"/>
</dbReference>
<evidence type="ECO:0000256" key="9">
    <source>
        <dbReference type="RuleBase" id="RU004166"/>
    </source>
</evidence>
<name>A0A192A1G4_9RALS</name>
<protein>
    <recommendedName>
        <fullName evidence="5">Adenosylhomocysteinase</fullName>
        <ecNumber evidence="5">3.13.2.1</ecNumber>
    </recommendedName>
    <alternativeName>
        <fullName evidence="5">S-adenosyl-L-homocysteine hydrolase</fullName>
        <shortName evidence="5">AdoHcyase</shortName>
    </alternativeName>
</protein>
<comment type="subcellular location">
    <subcellularLocation>
        <location evidence="5">Cytoplasm</location>
    </subcellularLocation>
</comment>
<dbReference type="GO" id="GO:0033353">
    <property type="term" value="P:S-adenosylmethionine cycle"/>
    <property type="evidence" value="ECO:0007669"/>
    <property type="project" value="TreeGrafter"/>
</dbReference>
<dbReference type="PROSITE" id="PS00739">
    <property type="entry name" value="ADOHCYASE_2"/>
    <property type="match status" value="1"/>
</dbReference>
<keyword evidence="3 5" id="KW-0378">Hydrolase</keyword>
<feature type="binding site" evidence="5">
    <location>
        <position position="231"/>
    </location>
    <ligand>
        <name>NAD(+)</name>
        <dbReference type="ChEBI" id="CHEBI:57540"/>
    </ligand>
</feature>
<dbReference type="PIRSF" id="PIRSF001109">
    <property type="entry name" value="Ad_hcy_hydrolase"/>
    <property type="match status" value="1"/>
</dbReference>
<comment type="catalytic activity">
    <reaction evidence="5 8">
        <text>S-adenosyl-L-homocysteine + H2O = L-homocysteine + adenosine</text>
        <dbReference type="Rhea" id="RHEA:21708"/>
        <dbReference type="ChEBI" id="CHEBI:15377"/>
        <dbReference type="ChEBI" id="CHEBI:16335"/>
        <dbReference type="ChEBI" id="CHEBI:57856"/>
        <dbReference type="ChEBI" id="CHEBI:58199"/>
        <dbReference type="EC" id="3.13.2.1"/>
    </reaction>
</comment>
<feature type="binding site" evidence="5 6">
    <location>
        <position position="226"/>
    </location>
    <ligand>
        <name>substrate</name>
    </ligand>
</feature>
<dbReference type="GO" id="GO:0071269">
    <property type="term" value="P:L-homocysteine biosynthetic process"/>
    <property type="evidence" value="ECO:0007669"/>
    <property type="project" value="UniProtKB-UniRule"/>
</dbReference>
<feature type="binding site" evidence="7">
    <location>
        <position position="391"/>
    </location>
    <ligand>
        <name>NAD(+)</name>
        <dbReference type="ChEBI" id="CHEBI:57540"/>
    </ligand>
</feature>